<reference evidence="3 4" key="1">
    <citation type="submission" date="2023-10" db="EMBL/GenBank/DDBJ databases">
        <title>Draft genome sequence of Xylaria bambusicola isolate GMP-LS, the root and basal stem rot pathogen of sugarcane in Indonesia.</title>
        <authorList>
            <person name="Selvaraj P."/>
            <person name="Muralishankar V."/>
            <person name="Muruganantham S."/>
            <person name="Sp S."/>
            <person name="Haryani S."/>
            <person name="Lau K.J.X."/>
            <person name="Naqvi N.I."/>
        </authorList>
    </citation>
    <scope>NUCLEOTIDE SEQUENCE [LARGE SCALE GENOMIC DNA]</scope>
    <source>
        <strain evidence="3">GMP-LS</strain>
    </source>
</reference>
<dbReference type="AlphaFoldDB" id="A0AAN7UUD0"/>
<dbReference type="SUPFAM" id="SSF50129">
    <property type="entry name" value="GroES-like"/>
    <property type="match status" value="1"/>
</dbReference>
<keyword evidence="1" id="KW-0808">Transferase</keyword>
<dbReference type="EMBL" id="JAWHQM010000006">
    <property type="protein sequence ID" value="KAK5627739.1"/>
    <property type="molecule type" value="Genomic_DNA"/>
</dbReference>
<dbReference type="InterPro" id="IPR011032">
    <property type="entry name" value="GroES-like_sf"/>
</dbReference>
<dbReference type="GO" id="GO:0016491">
    <property type="term" value="F:oxidoreductase activity"/>
    <property type="evidence" value="ECO:0007669"/>
    <property type="project" value="InterPro"/>
</dbReference>
<sequence length="391" mass="43417">MKSPAAASEASVIRQLRQGEYEITTCTLEDGDLPLNQDVLCLLDLDGPFFESISSTDFEALQNLIKRLMSGSAGVLWATPLCQMGCRQPDYASVIGFARTMRSELSLDFATCEVENWDTDAPLLVHVLDSFLRRKGAYDEDDIFKPDFEYAIRKSEVNVGRYYPFTLYDELMTTGTTGRASLDIKTPGRISTLGWEQRELEPLRSCEVELEVHATGLNFRDVLVAMNIVELSVRRFGLEAAGIVTRVGSEVADIKVGDRVVCLKKQAFATKIVVEELACAVIPDYLSFDEAACMIFAFATAIQSLVNVGRLEKGQMLEAKIYATVGNEEKVEFLIDNFGVPRSNIFNSRDESFAKDLMSQTGNKGVDLVLNSFSGELVYATWIYRSPSGSR</sequence>
<feature type="domain" description="Enoyl reductase (ER)" evidence="2">
    <location>
        <begin position="188"/>
        <end position="391"/>
    </location>
</feature>
<dbReference type="PANTHER" id="PTHR45681">
    <property type="entry name" value="POLYKETIDE SYNTHASE 44-RELATED"/>
    <property type="match status" value="1"/>
</dbReference>
<evidence type="ECO:0000259" key="2">
    <source>
        <dbReference type="SMART" id="SM00829"/>
    </source>
</evidence>
<dbReference type="GO" id="GO:0016740">
    <property type="term" value="F:transferase activity"/>
    <property type="evidence" value="ECO:0007669"/>
    <property type="project" value="UniProtKB-KW"/>
</dbReference>
<dbReference type="InterPro" id="IPR020843">
    <property type="entry name" value="ER"/>
</dbReference>
<keyword evidence="4" id="KW-1185">Reference proteome</keyword>
<organism evidence="3 4">
    <name type="scientific">Xylaria bambusicola</name>
    <dbReference type="NCBI Taxonomy" id="326684"/>
    <lineage>
        <taxon>Eukaryota</taxon>
        <taxon>Fungi</taxon>
        <taxon>Dikarya</taxon>
        <taxon>Ascomycota</taxon>
        <taxon>Pezizomycotina</taxon>
        <taxon>Sordariomycetes</taxon>
        <taxon>Xylariomycetidae</taxon>
        <taxon>Xylariales</taxon>
        <taxon>Xylariaceae</taxon>
        <taxon>Xylaria</taxon>
    </lineage>
</organism>
<dbReference type="SUPFAM" id="SSF51735">
    <property type="entry name" value="NAD(P)-binding Rossmann-fold domains"/>
    <property type="match status" value="1"/>
</dbReference>
<dbReference type="CDD" id="cd05195">
    <property type="entry name" value="enoyl_red"/>
    <property type="match status" value="1"/>
</dbReference>
<dbReference type="PANTHER" id="PTHR45681:SF6">
    <property type="entry name" value="POLYKETIDE SYNTHASE 37"/>
    <property type="match status" value="1"/>
</dbReference>
<protein>
    <recommendedName>
        <fullName evidence="2">Enoyl reductase (ER) domain-containing protein</fullName>
    </recommendedName>
</protein>
<evidence type="ECO:0000313" key="4">
    <source>
        <dbReference type="Proteomes" id="UP001305414"/>
    </source>
</evidence>
<dbReference type="Gene3D" id="3.90.180.10">
    <property type="entry name" value="Medium-chain alcohol dehydrogenases, catalytic domain"/>
    <property type="match status" value="2"/>
</dbReference>
<accession>A0AAN7UUD0</accession>
<dbReference type="InterPro" id="IPR036291">
    <property type="entry name" value="NAD(P)-bd_dom_sf"/>
</dbReference>
<dbReference type="InterPro" id="IPR013154">
    <property type="entry name" value="ADH-like_N"/>
</dbReference>
<dbReference type="SMART" id="SM00829">
    <property type="entry name" value="PKS_ER"/>
    <property type="match status" value="1"/>
</dbReference>
<dbReference type="Proteomes" id="UP001305414">
    <property type="component" value="Unassembled WGS sequence"/>
</dbReference>
<dbReference type="InterPro" id="IPR050444">
    <property type="entry name" value="Polyketide_Synthase"/>
</dbReference>
<evidence type="ECO:0000313" key="3">
    <source>
        <dbReference type="EMBL" id="KAK5627739.1"/>
    </source>
</evidence>
<name>A0AAN7UUD0_9PEZI</name>
<gene>
    <name evidence="3" type="ORF">RRF57_003454</name>
</gene>
<evidence type="ECO:0000256" key="1">
    <source>
        <dbReference type="ARBA" id="ARBA00022679"/>
    </source>
</evidence>
<proteinExistence type="predicted"/>
<comment type="caution">
    <text evidence="3">The sequence shown here is derived from an EMBL/GenBank/DDBJ whole genome shotgun (WGS) entry which is preliminary data.</text>
</comment>
<dbReference type="Pfam" id="PF08240">
    <property type="entry name" value="ADH_N"/>
    <property type="match status" value="1"/>
</dbReference>